<evidence type="ECO:0008006" key="4">
    <source>
        <dbReference type="Google" id="ProtNLM"/>
    </source>
</evidence>
<evidence type="ECO:0000256" key="1">
    <source>
        <dbReference type="SAM" id="SignalP"/>
    </source>
</evidence>
<accession>A0A9D2N1C8</accession>
<comment type="caution">
    <text evidence="2">The sequence shown here is derived from an EMBL/GenBank/DDBJ whole genome shotgun (WGS) entry which is preliminary data.</text>
</comment>
<evidence type="ECO:0000313" key="3">
    <source>
        <dbReference type="Proteomes" id="UP000823910"/>
    </source>
</evidence>
<gene>
    <name evidence="2" type="ORF">H9704_09055</name>
</gene>
<dbReference type="AlphaFoldDB" id="A0A9D2N1C8"/>
<proteinExistence type="predicted"/>
<reference evidence="2" key="1">
    <citation type="journal article" date="2021" name="PeerJ">
        <title>Extensive microbial diversity within the chicken gut microbiome revealed by metagenomics and culture.</title>
        <authorList>
            <person name="Gilroy R."/>
            <person name="Ravi A."/>
            <person name="Getino M."/>
            <person name="Pursley I."/>
            <person name="Horton D.L."/>
            <person name="Alikhan N.F."/>
            <person name="Baker D."/>
            <person name="Gharbi K."/>
            <person name="Hall N."/>
            <person name="Watson M."/>
            <person name="Adriaenssens E.M."/>
            <person name="Foster-Nyarko E."/>
            <person name="Jarju S."/>
            <person name="Secka A."/>
            <person name="Antonio M."/>
            <person name="Oren A."/>
            <person name="Chaudhuri R.R."/>
            <person name="La Ragione R."/>
            <person name="Hildebrand F."/>
            <person name="Pallen M.J."/>
        </authorList>
    </citation>
    <scope>NUCLEOTIDE SEQUENCE</scope>
    <source>
        <strain evidence="2">CHK180-15479</strain>
    </source>
</reference>
<evidence type="ECO:0000313" key="2">
    <source>
        <dbReference type="EMBL" id="HJC06286.1"/>
    </source>
</evidence>
<keyword evidence="1" id="KW-0732">Signal</keyword>
<protein>
    <recommendedName>
        <fullName evidence="4">Transglutaminase-like domain-containing protein</fullName>
    </recommendedName>
</protein>
<dbReference type="Gene3D" id="3.10.620.30">
    <property type="match status" value="1"/>
</dbReference>
<feature type="chain" id="PRO_5039523233" description="Transglutaminase-like domain-containing protein" evidence="1">
    <location>
        <begin position="28"/>
        <end position="282"/>
    </location>
</feature>
<sequence>MKKIAKMAGLLLGVMAAAALEAGAAFAWTPSDGTPRTAEEAAEALAASNALFYVSGDALRARGTYDAVFWDAMNDAINTVFRACDPSEMDSLTATYDTAAPEILSYQVRKDQLQILVDNQSVVDSWLAASVPSIIPDGTSREDAIWLAYTHVVNAYAPDYAAEADTGYKRKEAQGAAYVLKNGSGICAGLTKLFRSIVEYVPFDSQTGLVNYSAASPEHLRVAVVMNEGVSHEWAAIQLAGTWYYYDLSIINTANLAERYRMTESQLNQADYGNFAEDVWRE</sequence>
<reference evidence="2" key="2">
    <citation type="submission" date="2021-04" db="EMBL/GenBank/DDBJ databases">
        <authorList>
            <person name="Gilroy R."/>
        </authorList>
    </citation>
    <scope>NUCLEOTIDE SEQUENCE</scope>
    <source>
        <strain evidence="2">CHK180-15479</strain>
    </source>
</reference>
<name>A0A9D2N1C8_9FIRM</name>
<organism evidence="2 3">
    <name type="scientific">Candidatus Enterocloster excrementipullorum</name>
    <dbReference type="NCBI Taxonomy" id="2838559"/>
    <lineage>
        <taxon>Bacteria</taxon>
        <taxon>Bacillati</taxon>
        <taxon>Bacillota</taxon>
        <taxon>Clostridia</taxon>
        <taxon>Lachnospirales</taxon>
        <taxon>Lachnospiraceae</taxon>
        <taxon>Enterocloster</taxon>
    </lineage>
</organism>
<feature type="signal peptide" evidence="1">
    <location>
        <begin position="1"/>
        <end position="27"/>
    </location>
</feature>
<dbReference type="Proteomes" id="UP000823910">
    <property type="component" value="Unassembled WGS sequence"/>
</dbReference>
<dbReference type="EMBL" id="DWWT01000042">
    <property type="protein sequence ID" value="HJC06286.1"/>
    <property type="molecule type" value="Genomic_DNA"/>
</dbReference>